<evidence type="ECO:0000313" key="1">
    <source>
        <dbReference type="EMBL" id="SPU46380.1"/>
    </source>
</evidence>
<organism evidence="1 2">
    <name type="scientific">Brevundimonas diminuta</name>
    <name type="common">Pseudomonas diminuta</name>
    <dbReference type="NCBI Taxonomy" id="293"/>
    <lineage>
        <taxon>Bacteria</taxon>
        <taxon>Pseudomonadati</taxon>
        <taxon>Pseudomonadota</taxon>
        <taxon>Alphaproteobacteria</taxon>
        <taxon>Caulobacterales</taxon>
        <taxon>Caulobacteraceae</taxon>
        <taxon>Brevundimonas</taxon>
    </lineage>
</organism>
<gene>
    <name evidence="1" type="ORF">NCTC11165_02713</name>
</gene>
<accession>A0A2X1AR68</accession>
<name>A0A2X1AR68_BREDI</name>
<protein>
    <submittedName>
        <fullName evidence="1">Uncharacterized protein</fullName>
    </submittedName>
</protein>
<dbReference type="AlphaFoldDB" id="A0A2X1AR68"/>
<dbReference type="Proteomes" id="UP000250358">
    <property type="component" value="Unassembled WGS sequence"/>
</dbReference>
<evidence type="ECO:0000313" key="2">
    <source>
        <dbReference type="Proteomes" id="UP000250358"/>
    </source>
</evidence>
<dbReference type="EMBL" id="UAQM01000042">
    <property type="protein sequence ID" value="SPU46380.1"/>
    <property type="molecule type" value="Genomic_DNA"/>
</dbReference>
<proteinExistence type="predicted"/>
<dbReference type="RefSeq" id="WP_252865768.1">
    <property type="nucleotide sequence ID" value="NZ_UAQM01000042.1"/>
</dbReference>
<reference evidence="1 2" key="1">
    <citation type="submission" date="2018-06" db="EMBL/GenBank/DDBJ databases">
        <authorList>
            <consortium name="Pathogen Informatics"/>
            <person name="Doyle S."/>
        </authorList>
    </citation>
    <scope>NUCLEOTIDE SEQUENCE [LARGE SCALE GENOMIC DNA]</scope>
    <source>
        <strain evidence="1 2">NCTC11165</strain>
    </source>
</reference>
<sequence>MTRAKHRKRRPLLTLLLILALFPLAGVAVHRFLPPLATILMVKQAAAGHGMDYRELCGILGDTA</sequence>